<dbReference type="Proteomes" id="UP000320806">
    <property type="component" value="Unassembled WGS sequence"/>
</dbReference>
<keyword evidence="2" id="KW-0560">Oxidoreductase</keyword>
<sequence>MSLPKGAVVVVTGASGALGRETSRRLIDAGATVIGAGRESGSLMKIREELGARFVPTAIDLIDEPATLAWGHELVTEYGRIDGLLHLVGGWKGGRGIVDADLTDWDFLNDNLIRTLQHASRALHDALLDSPDGRLAIISSTGVANPTAKNAAYVAAKAAAEAWTGAVADSFDGSCAAAVAVRVMALLTAQMREAKPDARFAGFTPTSDVADALLALWDEPARTLNGRILDLTT</sequence>
<dbReference type="InterPro" id="IPR002347">
    <property type="entry name" value="SDR_fam"/>
</dbReference>
<dbReference type="Gene3D" id="3.40.50.720">
    <property type="entry name" value="NAD(P)-binding Rossmann-like Domain"/>
    <property type="match status" value="1"/>
</dbReference>
<dbReference type="GO" id="GO:0016491">
    <property type="term" value="F:oxidoreductase activity"/>
    <property type="evidence" value="ECO:0007669"/>
    <property type="project" value="UniProtKB-KW"/>
</dbReference>
<dbReference type="InterPro" id="IPR036291">
    <property type="entry name" value="NAD(P)-bd_dom_sf"/>
</dbReference>
<evidence type="ECO:0000256" key="1">
    <source>
        <dbReference type="ARBA" id="ARBA00006484"/>
    </source>
</evidence>
<dbReference type="PRINTS" id="PR00081">
    <property type="entry name" value="GDHRDH"/>
</dbReference>
<evidence type="ECO:0000313" key="4">
    <source>
        <dbReference type="Proteomes" id="UP000320806"/>
    </source>
</evidence>
<dbReference type="SUPFAM" id="SSF51735">
    <property type="entry name" value="NAD(P)-binding Rossmann-fold domains"/>
    <property type="match status" value="1"/>
</dbReference>
<dbReference type="Pfam" id="PF00106">
    <property type="entry name" value="adh_short"/>
    <property type="match status" value="1"/>
</dbReference>
<gene>
    <name evidence="3" type="ORF">FB459_3356</name>
</gene>
<dbReference type="RefSeq" id="WP_141929240.1">
    <property type="nucleotide sequence ID" value="NZ_BAABCI010000023.1"/>
</dbReference>
<dbReference type="PANTHER" id="PTHR43477">
    <property type="entry name" value="DIHYDROANTICAPSIN 7-DEHYDROGENASE"/>
    <property type="match status" value="1"/>
</dbReference>
<dbReference type="PROSITE" id="PS00061">
    <property type="entry name" value="ADH_SHORT"/>
    <property type="match status" value="1"/>
</dbReference>
<name>A0A542EKQ5_9MICO</name>
<comment type="caution">
    <text evidence="3">The sequence shown here is derived from an EMBL/GenBank/DDBJ whole genome shotgun (WGS) entry which is preliminary data.</text>
</comment>
<evidence type="ECO:0000256" key="2">
    <source>
        <dbReference type="ARBA" id="ARBA00023002"/>
    </source>
</evidence>
<organism evidence="3 4">
    <name type="scientific">Yimella lutea</name>
    <dbReference type="NCBI Taxonomy" id="587872"/>
    <lineage>
        <taxon>Bacteria</taxon>
        <taxon>Bacillati</taxon>
        <taxon>Actinomycetota</taxon>
        <taxon>Actinomycetes</taxon>
        <taxon>Micrococcales</taxon>
        <taxon>Dermacoccaceae</taxon>
        <taxon>Yimella</taxon>
    </lineage>
</organism>
<dbReference type="InterPro" id="IPR020904">
    <property type="entry name" value="Sc_DH/Rdtase_CS"/>
</dbReference>
<dbReference type="PANTHER" id="PTHR43477:SF1">
    <property type="entry name" value="DIHYDROANTICAPSIN 7-DEHYDROGENASE"/>
    <property type="match status" value="1"/>
</dbReference>
<reference evidence="3 4" key="1">
    <citation type="submission" date="2019-06" db="EMBL/GenBank/DDBJ databases">
        <title>Sequencing the genomes of 1000 actinobacteria strains.</title>
        <authorList>
            <person name="Klenk H.-P."/>
        </authorList>
    </citation>
    <scope>NUCLEOTIDE SEQUENCE [LARGE SCALE GENOMIC DNA]</scope>
    <source>
        <strain evidence="3 4">DSM 19828</strain>
    </source>
</reference>
<evidence type="ECO:0000313" key="3">
    <source>
        <dbReference type="EMBL" id="TQJ15786.1"/>
    </source>
</evidence>
<dbReference type="InterPro" id="IPR051122">
    <property type="entry name" value="SDR_DHRS6-like"/>
</dbReference>
<protein>
    <submittedName>
        <fullName evidence="3">NADP-dependent 3-hydroxy acid dehydrogenase YdfG</fullName>
    </submittedName>
</protein>
<comment type="similarity">
    <text evidence="1">Belongs to the short-chain dehydrogenases/reductases (SDR) family.</text>
</comment>
<dbReference type="AlphaFoldDB" id="A0A542EKQ5"/>
<dbReference type="EMBL" id="VFMO01000001">
    <property type="protein sequence ID" value="TQJ15786.1"/>
    <property type="molecule type" value="Genomic_DNA"/>
</dbReference>
<accession>A0A542EKQ5</accession>
<proteinExistence type="inferred from homology"/>
<keyword evidence="4" id="KW-1185">Reference proteome</keyword>
<dbReference type="OrthoDB" id="4773823at2"/>